<evidence type="ECO:0000256" key="6">
    <source>
        <dbReference type="PROSITE-ProRule" id="PRU00221"/>
    </source>
</evidence>
<dbReference type="GO" id="GO:0006325">
    <property type="term" value="P:chromatin organization"/>
    <property type="evidence" value="ECO:0007669"/>
    <property type="project" value="UniProtKB-KW"/>
</dbReference>
<feature type="repeat" description="WD" evidence="6">
    <location>
        <begin position="349"/>
        <end position="390"/>
    </location>
</feature>
<evidence type="ECO:0000313" key="8">
    <source>
        <dbReference type="EMBL" id="TNV77657.1"/>
    </source>
</evidence>
<dbReference type="InterPro" id="IPR001680">
    <property type="entry name" value="WD40_rpt"/>
</dbReference>
<evidence type="ECO:0000256" key="4">
    <source>
        <dbReference type="ARBA" id="ARBA00022853"/>
    </source>
</evidence>
<dbReference type="InterPro" id="IPR036322">
    <property type="entry name" value="WD40_repeat_dom_sf"/>
</dbReference>
<comment type="caution">
    <text evidence="8">The sequence shown here is derived from an EMBL/GenBank/DDBJ whole genome shotgun (WGS) entry which is preliminary data.</text>
</comment>
<evidence type="ECO:0000256" key="3">
    <source>
        <dbReference type="ARBA" id="ARBA00022737"/>
    </source>
</evidence>
<gene>
    <name evidence="8" type="ORF">FGO68_gene2724</name>
</gene>
<dbReference type="InterPro" id="IPR019775">
    <property type="entry name" value="WD40_repeat_CS"/>
</dbReference>
<keyword evidence="5" id="KW-0539">Nucleus</keyword>
<evidence type="ECO:0000256" key="5">
    <source>
        <dbReference type="ARBA" id="ARBA00023242"/>
    </source>
</evidence>
<dbReference type="Pfam" id="PF00400">
    <property type="entry name" value="WD40"/>
    <property type="match status" value="3"/>
</dbReference>
<keyword evidence="9" id="KW-1185">Reference proteome</keyword>
<protein>
    <recommendedName>
        <fullName evidence="7">Histone-binding protein RBBP4-like N-terminal domain-containing protein</fullName>
    </recommendedName>
</protein>
<evidence type="ECO:0000313" key="9">
    <source>
        <dbReference type="Proteomes" id="UP000785679"/>
    </source>
</evidence>
<comment type="subcellular location">
    <subcellularLocation>
        <location evidence="1">Nucleus</location>
    </subcellularLocation>
</comment>
<dbReference type="PROSITE" id="PS00678">
    <property type="entry name" value="WD_REPEATS_1"/>
    <property type="match status" value="2"/>
</dbReference>
<dbReference type="Gene3D" id="2.130.10.10">
    <property type="entry name" value="YVTN repeat-like/Quinoprotein amine dehydrogenase"/>
    <property type="match status" value="1"/>
</dbReference>
<feature type="domain" description="Histone-binding protein RBBP4-like N-terminal" evidence="7">
    <location>
        <begin position="16"/>
        <end position="86"/>
    </location>
</feature>
<keyword evidence="2 6" id="KW-0853">WD repeat</keyword>
<dbReference type="InterPro" id="IPR050459">
    <property type="entry name" value="WD_repeat_RBAP46/RBAP48/MSI1"/>
</dbReference>
<dbReference type="PANTHER" id="PTHR22850">
    <property type="entry name" value="WD40 REPEAT FAMILY"/>
    <property type="match status" value="1"/>
</dbReference>
<dbReference type="Proteomes" id="UP000785679">
    <property type="component" value="Unassembled WGS sequence"/>
</dbReference>
<proteinExistence type="predicted"/>
<dbReference type="OrthoDB" id="427795at2759"/>
<dbReference type="EMBL" id="RRYP01011544">
    <property type="protein sequence ID" value="TNV77657.1"/>
    <property type="molecule type" value="Genomic_DNA"/>
</dbReference>
<dbReference type="PROSITE" id="PS50082">
    <property type="entry name" value="WD_REPEATS_2"/>
    <property type="match status" value="4"/>
</dbReference>
<evidence type="ECO:0000256" key="2">
    <source>
        <dbReference type="ARBA" id="ARBA00022574"/>
    </source>
</evidence>
<feature type="repeat" description="WD" evidence="6">
    <location>
        <begin position="237"/>
        <end position="259"/>
    </location>
</feature>
<organism evidence="8 9">
    <name type="scientific">Halteria grandinella</name>
    <dbReference type="NCBI Taxonomy" id="5974"/>
    <lineage>
        <taxon>Eukaryota</taxon>
        <taxon>Sar</taxon>
        <taxon>Alveolata</taxon>
        <taxon>Ciliophora</taxon>
        <taxon>Intramacronucleata</taxon>
        <taxon>Spirotrichea</taxon>
        <taxon>Stichotrichia</taxon>
        <taxon>Sporadotrichida</taxon>
        <taxon>Halteriidae</taxon>
        <taxon>Halteria</taxon>
    </lineage>
</organism>
<evidence type="ECO:0000256" key="1">
    <source>
        <dbReference type="ARBA" id="ARBA00004123"/>
    </source>
</evidence>
<sequence length="390" mass="44074">MESPANHTEIVQSPDDEYRIWKKNAPFFYDTLFTHALIWPTLTVEWLPKRISLAMNKDFTIQKLLIGTHTSENEPNFLETLSLQFPTKTHCAPVDMENMAKKAERITLDQQIPHMSGEVNKARHMPQSHNLIATKTVSGDVHLWDLFRHPTRPESSKPEGLGPNLVLRGHEKEGYGLSWNPNSAGLLGSGADDGKVIVWDVNGDCSQGKPEFQPIWQIQTDDVIEDVCWSQIHENSIISVGDDKALRVWDVRSNEACLKIADSHGQEVMCLDCSPFDEHLVITGGMDGQVRLWDIRSTQAPVLSYQNEGDVTQCKFSHLHPSLFASSTSERKVIVYDLTQEGTEPFFVHGGHQAKVSDFSWSQNERLTIASVSEDNILQVWQMANDLYQQ</sequence>
<dbReference type="Pfam" id="PF12265">
    <property type="entry name" value="CAF1C_H4-bd"/>
    <property type="match status" value="1"/>
</dbReference>
<name>A0A8J8T0H2_HALGN</name>
<dbReference type="SUPFAM" id="SSF50978">
    <property type="entry name" value="WD40 repeat-like"/>
    <property type="match status" value="1"/>
</dbReference>
<dbReference type="InterPro" id="IPR020472">
    <property type="entry name" value="WD40_PAC1"/>
</dbReference>
<dbReference type="GO" id="GO:0005634">
    <property type="term" value="C:nucleus"/>
    <property type="evidence" value="ECO:0007669"/>
    <property type="project" value="UniProtKB-SubCell"/>
</dbReference>
<dbReference type="InterPro" id="IPR015943">
    <property type="entry name" value="WD40/YVTN_repeat-like_dom_sf"/>
</dbReference>
<dbReference type="AlphaFoldDB" id="A0A8J8T0H2"/>
<accession>A0A8J8T0H2</accession>
<dbReference type="SMART" id="SM00320">
    <property type="entry name" value="WD40"/>
    <property type="match status" value="6"/>
</dbReference>
<dbReference type="PRINTS" id="PR00320">
    <property type="entry name" value="GPROTEINBRPT"/>
</dbReference>
<feature type="repeat" description="WD" evidence="6">
    <location>
        <begin position="261"/>
        <end position="303"/>
    </location>
</feature>
<reference evidence="8" key="1">
    <citation type="submission" date="2019-06" db="EMBL/GenBank/DDBJ databases">
        <authorList>
            <person name="Zheng W."/>
        </authorList>
    </citation>
    <scope>NUCLEOTIDE SEQUENCE</scope>
    <source>
        <strain evidence="8">QDHG01</strain>
    </source>
</reference>
<keyword evidence="3" id="KW-0677">Repeat</keyword>
<keyword evidence="4" id="KW-0156">Chromatin regulator</keyword>
<dbReference type="PROSITE" id="PS50294">
    <property type="entry name" value="WD_REPEATS_REGION"/>
    <property type="match status" value="3"/>
</dbReference>
<evidence type="ECO:0000259" key="7">
    <source>
        <dbReference type="Pfam" id="PF12265"/>
    </source>
</evidence>
<dbReference type="InterPro" id="IPR022052">
    <property type="entry name" value="Histone-bd_RBBP4-like_N"/>
</dbReference>
<feature type="repeat" description="WD" evidence="6">
    <location>
        <begin position="167"/>
        <end position="202"/>
    </location>
</feature>